<sequence>MRVRSIVTALLLAGAAVIPLPVASAAAASPTTASCREGAMFADYQSGGFWTCSQGQYVYRQCGPGTHAVQIALDHVICNYA</sequence>
<reference evidence="1" key="1">
    <citation type="submission" date="2024-03" db="EMBL/GenBank/DDBJ databases">
        <title>Novel Streptomyces species of biotechnological and ecological value are a feature of Machair soil.</title>
        <authorList>
            <person name="Prole J.R."/>
            <person name="Goodfellow M."/>
            <person name="Allenby N."/>
            <person name="Ward A.C."/>
        </authorList>
    </citation>
    <scope>NUCLEOTIDE SEQUENCE</scope>
    <source>
        <strain evidence="1">MS2.AVA.5</strain>
    </source>
</reference>
<keyword evidence="2" id="KW-1185">Reference proteome</keyword>
<evidence type="ECO:0000313" key="2">
    <source>
        <dbReference type="Proteomes" id="UP001377168"/>
    </source>
</evidence>
<dbReference type="Proteomes" id="UP001377168">
    <property type="component" value="Unassembled WGS sequence"/>
</dbReference>
<evidence type="ECO:0000313" key="1">
    <source>
        <dbReference type="EMBL" id="MEJ8632214.1"/>
    </source>
</evidence>
<protein>
    <submittedName>
        <fullName evidence="1">Uncharacterized protein</fullName>
    </submittedName>
</protein>
<accession>A0ACC6PLH0</accession>
<name>A0ACC6PLH0_9ACTN</name>
<gene>
    <name evidence="1" type="ORF">WKI67_01850</name>
</gene>
<proteinExistence type="predicted"/>
<comment type="caution">
    <text evidence="1">The sequence shown here is derived from an EMBL/GenBank/DDBJ whole genome shotgun (WGS) entry which is preliminary data.</text>
</comment>
<organism evidence="1 2">
    <name type="scientific">Streptomyces achmelvichensis</name>
    <dbReference type="NCBI Taxonomy" id="3134111"/>
    <lineage>
        <taxon>Bacteria</taxon>
        <taxon>Bacillati</taxon>
        <taxon>Actinomycetota</taxon>
        <taxon>Actinomycetes</taxon>
        <taxon>Kitasatosporales</taxon>
        <taxon>Streptomycetaceae</taxon>
        <taxon>Streptomyces</taxon>
    </lineage>
</organism>
<dbReference type="EMBL" id="JBBKAJ010000011">
    <property type="protein sequence ID" value="MEJ8632214.1"/>
    <property type="molecule type" value="Genomic_DNA"/>
</dbReference>